<feature type="domain" description="AMP-binding enzyme C-terminal" evidence="8">
    <location>
        <begin position="546"/>
        <end position="628"/>
    </location>
</feature>
<dbReference type="GO" id="GO:0019427">
    <property type="term" value="P:acetyl-CoA biosynthetic process from acetate"/>
    <property type="evidence" value="ECO:0007669"/>
    <property type="project" value="UniProtKB-UniRule"/>
</dbReference>
<feature type="domain" description="AMP-dependent synthetase/ligase" evidence="7">
    <location>
        <begin position="101"/>
        <end position="482"/>
    </location>
</feature>
<evidence type="ECO:0000259" key="8">
    <source>
        <dbReference type="Pfam" id="PF13193"/>
    </source>
</evidence>
<dbReference type="InterPro" id="IPR032387">
    <property type="entry name" value="ACAS_N"/>
</dbReference>
<dbReference type="NCBIfam" id="TIGR02188">
    <property type="entry name" value="Ac_CoA_lig_AcsA"/>
    <property type="match status" value="1"/>
</dbReference>
<organism evidence="10 11">
    <name type="scientific">Desulfolutivibrio sulfodismutans</name>
    <dbReference type="NCBI Taxonomy" id="63561"/>
    <lineage>
        <taxon>Bacteria</taxon>
        <taxon>Pseudomonadati</taxon>
        <taxon>Thermodesulfobacteriota</taxon>
        <taxon>Desulfovibrionia</taxon>
        <taxon>Desulfovibrionales</taxon>
        <taxon>Desulfovibrionaceae</taxon>
        <taxon>Desulfolutivibrio</taxon>
    </lineage>
</organism>
<dbReference type="PANTHER" id="PTHR24095">
    <property type="entry name" value="ACETYL-COENZYME A SYNTHETASE"/>
    <property type="match status" value="1"/>
</dbReference>
<feature type="domain" description="Acetyl-coenzyme A synthetase N-terminal" evidence="9">
    <location>
        <begin position="44"/>
        <end position="94"/>
    </location>
</feature>
<dbReference type="PROSITE" id="PS00455">
    <property type="entry name" value="AMP_BINDING"/>
    <property type="match status" value="1"/>
</dbReference>
<dbReference type="InterPro" id="IPR000873">
    <property type="entry name" value="AMP-dep_synth/lig_dom"/>
</dbReference>
<dbReference type="Pfam" id="PF00501">
    <property type="entry name" value="AMP-binding"/>
    <property type="match status" value="1"/>
</dbReference>
<comment type="caution">
    <text evidence="10">The sequence shown here is derived from an EMBL/GenBank/DDBJ whole genome shotgun (WGS) entry which is preliminary data.</text>
</comment>
<dbReference type="GO" id="GO:0016208">
    <property type="term" value="F:AMP binding"/>
    <property type="evidence" value="ECO:0007669"/>
    <property type="project" value="InterPro"/>
</dbReference>
<evidence type="ECO:0000259" key="7">
    <source>
        <dbReference type="Pfam" id="PF00501"/>
    </source>
</evidence>
<sequence length="652" mass="72239">MPKRYDESKTGALDALHVENRVFRPDPQTVIEANVTPDDLEAALALAAADPLAYWERAAEELEWHRRWERVLDDDDPPRFRWFAGGRVNIAHNALDRHARSGNKNRLALIWEGEAGDCRKFTYYELFREVNRLANAFRSLGLVRGDRVTLYMPPLPETLIAMLAAAKVGASHSLVFAGFSARFLRQRINDARSKILVTADGFYRGGRVIPLKPVVDDALHGVHGGCAETVLVVPRVGIDVEMTAPRDLFYHDVVRRESAEAACAAMESDDELFVLFTSGTTGRPKAVAHAHGGFMVGVHHTFREVFDVKPTDIYFCTADPGWITGHAYGIYGPLLAGATSIMYEGHPLYPQADRLWSMVARHGVTALYTTPTLLRLLMRYGPQYPKKHDLSTLRILGSVGEPIGAETWLWLHKHIGRSRCPVLDTWWQTETGMMMISPLPISPLKPGSVGKPLPGIAADVVDAAGNSLPPGKGGFLVIKKPWPGMFKEPTEDMGEARACLSDYWNRIPGMYFAGDMAHRDEDGYYFIQGRADDVLNIAGRRMGTAELEAALLSHRGVAEAAVIGLPDRIKGQVAKAFVAPVPGYEAQFDGEDGLRADIARHVRRELGPIVAFKAIEFRESLPHTRSGKILRRALRDGELGVERDEGETLEDE</sequence>
<evidence type="ECO:0000256" key="3">
    <source>
        <dbReference type="ARBA" id="ARBA00022741"/>
    </source>
</evidence>
<evidence type="ECO:0000256" key="1">
    <source>
        <dbReference type="ARBA" id="ARBA00006432"/>
    </source>
</evidence>
<evidence type="ECO:0000259" key="9">
    <source>
        <dbReference type="Pfam" id="PF16177"/>
    </source>
</evidence>
<evidence type="ECO:0000256" key="4">
    <source>
        <dbReference type="ARBA" id="ARBA00022840"/>
    </source>
</evidence>
<dbReference type="SUPFAM" id="SSF56801">
    <property type="entry name" value="Acetyl-CoA synthetase-like"/>
    <property type="match status" value="1"/>
</dbReference>
<dbReference type="PANTHER" id="PTHR24095:SF14">
    <property type="entry name" value="ACETYL-COENZYME A SYNTHETASE 1"/>
    <property type="match status" value="1"/>
</dbReference>
<accession>A0A7K3NRW7</accession>
<evidence type="ECO:0000256" key="5">
    <source>
        <dbReference type="ARBA" id="ARBA00022990"/>
    </source>
</evidence>
<dbReference type="InterPro" id="IPR042099">
    <property type="entry name" value="ANL_N_sf"/>
</dbReference>
<dbReference type="Proteomes" id="UP000469724">
    <property type="component" value="Unassembled WGS sequence"/>
</dbReference>
<dbReference type="FunFam" id="3.40.50.12780:FF:000001">
    <property type="entry name" value="Acetyl-coenzyme A synthetase"/>
    <property type="match status" value="1"/>
</dbReference>
<evidence type="ECO:0000313" key="11">
    <source>
        <dbReference type="Proteomes" id="UP000469724"/>
    </source>
</evidence>
<gene>
    <name evidence="10" type="primary">acs</name>
    <name evidence="10" type="ORF">G3N56_19545</name>
</gene>
<evidence type="ECO:0000256" key="2">
    <source>
        <dbReference type="ARBA" id="ARBA00022598"/>
    </source>
</evidence>
<dbReference type="RefSeq" id="WP_163303996.1">
    <property type="nucleotide sequence ID" value="NZ_JAAGRQ010000166.1"/>
</dbReference>
<keyword evidence="11" id="KW-1185">Reference proteome</keyword>
<dbReference type="InterPro" id="IPR020845">
    <property type="entry name" value="AMP-binding_CS"/>
</dbReference>
<reference evidence="10 11" key="1">
    <citation type="submission" date="2020-02" db="EMBL/GenBank/DDBJ databases">
        <title>Comparative genomics of sulfur disproportionating microorganisms.</title>
        <authorList>
            <person name="Ward L.M."/>
            <person name="Bertran E."/>
            <person name="Johnston D.T."/>
        </authorList>
    </citation>
    <scope>NUCLEOTIDE SEQUENCE [LARGE SCALE GENOMIC DNA]</scope>
    <source>
        <strain evidence="10 11">DSM 3696</strain>
    </source>
</reference>
<keyword evidence="2 10" id="KW-0436">Ligase</keyword>
<dbReference type="Gene3D" id="3.40.50.12780">
    <property type="entry name" value="N-terminal domain of ligase-like"/>
    <property type="match status" value="1"/>
</dbReference>
<keyword evidence="4" id="KW-0067">ATP-binding</keyword>
<keyword evidence="3" id="KW-0547">Nucleotide-binding</keyword>
<proteinExistence type="inferred from homology"/>
<dbReference type="GO" id="GO:0003987">
    <property type="term" value="F:acetate-CoA ligase activity"/>
    <property type="evidence" value="ECO:0007669"/>
    <property type="project" value="UniProtKB-UniRule"/>
</dbReference>
<dbReference type="Gene3D" id="3.30.300.30">
    <property type="match status" value="1"/>
</dbReference>
<keyword evidence="5" id="KW-0007">Acetylation</keyword>
<evidence type="ECO:0000256" key="6">
    <source>
        <dbReference type="NCBIfam" id="TIGR02188"/>
    </source>
</evidence>
<dbReference type="GO" id="GO:0005829">
    <property type="term" value="C:cytosol"/>
    <property type="evidence" value="ECO:0007669"/>
    <property type="project" value="TreeGrafter"/>
</dbReference>
<dbReference type="InterPro" id="IPR045851">
    <property type="entry name" value="AMP-bd_C_sf"/>
</dbReference>
<comment type="similarity">
    <text evidence="1">Belongs to the ATP-dependent AMP-binding enzyme family.</text>
</comment>
<evidence type="ECO:0000313" key="10">
    <source>
        <dbReference type="EMBL" id="NDY58936.1"/>
    </source>
</evidence>
<dbReference type="EC" id="6.2.1.1" evidence="6"/>
<dbReference type="AlphaFoldDB" id="A0A7K3NRW7"/>
<name>A0A7K3NRW7_9BACT</name>
<dbReference type="NCBIfam" id="NF001208">
    <property type="entry name" value="PRK00174.1"/>
    <property type="match status" value="1"/>
</dbReference>
<dbReference type="Pfam" id="PF13193">
    <property type="entry name" value="AMP-binding_C"/>
    <property type="match status" value="1"/>
</dbReference>
<dbReference type="Pfam" id="PF16177">
    <property type="entry name" value="ACAS_N"/>
    <property type="match status" value="1"/>
</dbReference>
<dbReference type="EMBL" id="JAAGRQ010000166">
    <property type="protein sequence ID" value="NDY58936.1"/>
    <property type="molecule type" value="Genomic_DNA"/>
</dbReference>
<protein>
    <recommendedName>
        <fullName evidence="6">Acetate--CoA ligase</fullName>
        <ecNumber evidence="6">6.2.1.1</ecNumber>
    </recommendedName>
</protein>
<dbReference type="InterPro" id="IPR025110">
    <property type="entry name" value="AMP-bd_C"/>
</dbReference>
<dbReference type="GO" id="GO:0005524">
    <property type="term" value="F:ATP binding"/>
    <property type="evidence" value="ECO:0007669"/>
    <property type="project" value="UniProtKB-KW"/>
</dbReference>
<dbReference type="InterPro" id="IPR011904">
    <property type="entry name" value="Ac_CoA_lig"/>
</dbReference>